<evidence type="ECO:0000256" key="1">
    <source>
        <dbReference type="SAM" id="Phobius"/>
    </source>
</evidence>
<dbReference type="RefSeq" id="WP_290598544.1">
    <property type="nucleotide sequence ID" value="NZ_CAKZIO010000004.1"/>
</dbReference>
<keyword evidence="1" id="KW-0812">Transmembrane</keyword>
<feature type="transmembrane region" description="Helical" evidence="1">
    <location>
        <begin position="268"/>
        <end position="285"/>
    </location>
</feature>
<keyword evidence="1" id="KW-0472">Membrane</keyword>
<proteinExistence type="predicted"/>
<evidence type="ECO:0000313" key="2">
    <source>
        <dbReference type="EMBL" id="PZP89060.1"/>
    </source>
</evidence>
<keyword evidence="1" id="KW-1133">Transmembrane helix</keyword>
<dbReference type="EMBL" id="QFOZ01000004">
    <property type="protein sequence ID" value="PZP89060.1"/>
    <property type="molecule type" value="Genomic_DNA"/>
</dbReference>
<evidence type="ECO:0008006" key="4">
    <source>
        <dbReference type="Google" id="ProtNLM"/>
    </source>
</evidence>
<feature type="transmembrane region" description="Helical" evidence="1">
    <location>
        <begin position="344"/>
        <end position="367"/>
    </location>
</feature>
<sequence>MHTALSALLFALLPVLWLCSTLFIPQHNPLGVTVPSAHQNDPVIRTGWLRFHIANFVIAVVFAAITVACFYTRTESEASDVEYILWMVQAYSIFFTWWWAGRVIRKKKTEQNWVSDAHVEVAGSLTPGTSANAIPQVSMQWTPYVCSYLLTGITALLLWLRWGDIPPMVSIDNSYGTHELAAKTVWTVFDDVFFALGLVTACTIWAVFNHLKRGQYRTAMSPSARRRAQLLSESQQQSIGWLTICFTLCLNLLSITVFPTFANSGKTLYILNVAIIVGVVVALSIHHTKTARSLPIEPDGADSRDQDSHYAMGMFYANKDDPAMFVDHLNGNGLVLNWANTKGVLLAVGTSIMCVLLITLPIVLTYVHS</sequence>
<comment type="caution">
    <text evidence="2">The sequence shown here is derived from an EMBL/GenBank/DDBJ whole genome shotgun (WGS) entry which is preliminary data.</text>
</comment>
<feature type="transmembrane region" description="Helical" evidence="1">
    <location>
        <begin position="49"/>
        <end position="71"/>
    </location>
</feature>
<organism evidence="2 3">
    <name type="scientific">Lawsonella clevelandensis</name>
    <dbReference type="NCBI Taxonomy" id="1528099"/>
    <lineage>
        <taxon>Bacteria</taxon>
        <taxon>Bacillati</taxon>
        <taxon>Actinomycetota</taxon>
        <taxon>Actinomycetes</taxon>
        <taxon>Mycobacteriales</taxon>
        <taxon>Lawsonellaceae</taxon>
        <taxon>Lawsonella</taxon>
    </lineage>
</organism>
<dbReference type="AlphaFoldDB" id="A0A2W5IBG4"/>
<evidence type="ECO:0000313" key="3">
    <source>
        <dbReference type="Proteomes" id="UP000248606"/>
    </source>
</evidence>
<feature type="transmembrane region" description="Helical" evidence="1">
    <location>
        <begin position="239"/>
        <end position="261"/>
    </location>
</feature>
<feature type="transmembrane region" description="Helical" evidence="1">
    <location>
        <begin position="83"/>
        <end position="100"/>
    </location>
</feature>
<reference evidence="2 3" key="1">
    <citation type="submission" date="2017-08" db="EMBL/GenBank/DDBJ databases">
        <title>Infants hospitalized years apart are colonized by the same room-sourced microbial strains.</title>
        <authorList>
            <person name="Brooks B."/>
            <person name="Olm M.R."/>
            <person name="Firek B.A."/>
            <person name="Baker R."/>
            <person name="Thomas B.C."/>
            <person name="Morowitz M.J."/>
            <person name="Banfield J.F."/>
        </authorList>
    </citation>
    <scope>NUCLEOTIDE SEQUENCE [LARGE SCALE GENOMIC DNA]</scope>
    <source>
        <strain evidence="2">S2_006_000_R1_57</strain>
    </source>
</reference>
<gene>
    <name evidence="2" type="ORF">DI579_03945</name>
</gene>
<dbReference type="Proteomes" id="UP000248606">
    <property type="component" value="Unassembled WGS sequence"/>
</dbReference>
<feature type="transmembrane region" description="Helical" evidence="1">
    <location>
        <begin position="141"/>
        <end position="160"/>
    </location>
</feature>
<protein>
    <recommendedName>
        <fullName evidence="4">DUF1648 domain-containing protein</fullName>
    </recommendedName>
</protein>
<name>A0A2W5IBG4_9ACTN</name>
<accession>A0A2W5IBG4</accession>
<feature type="transmembrane region" description="Helical" evidence="1">
    <location>
        <begin position="192"/>
        <end position="211"/>
    </location>
</feature>